<sequence length="135" mass="14255">MSDANVTGWVGWGWFAGVMLILVGVIDAIRGFIAILLPDNTYFLKPSSGQLLILDAAGWGWVHLLVGAGLVIVGIALLGGAAWAQVIAIVLAAFSALANLMVLPLQPWWSAIVIAVDVLVIYALTVHGKELARAR</sequence>
<evidence type="ECO:0000313" key="4">
    <source>
        <dbReference type="Proteomes" id="UP001501196"/>
    </source>
</evidence>
<keyword evidence="1" id="KW-0472">Membrane</keyword>
<feature type="transmembrane region" description="Helical" evidence="1">
    <location>
        <begin position="108"/>
        <end position="126"/>
    </location>
</feature>
<keyword evidence="4" id="KW-1185">Reference proteome</keyword>
<keyword evidence="1" id="KW-0812">Transmembrane</keyword>
<organism evidence="3 4">
    <name type="scientific">Agromyces tropicus</name>
    <dbReference type="NCBI Taxonomy" id="555371"/>
    <lineage>
        <taxon>Bacteria</taxon>
        <taxon>Bacillati</taxon>
        <taxon>Actinomycetota</taxon>
        <taxon>Actinomycetes</taxon>
        <taxon>Micrococcales</taxon>
        <taxon>Microbacteriaceae</taxon>
        <taxon>Agromyces</taxon>
    </lineage>
</organism>
<feature type="domain" description="DUF7144" evidence="2">
    <location>
        <begin position="12"/>
        <end position="128"/>
    </location>
</feature>
<feature type="transmembrane region" description="Helical" evidence="1">
    <location>
        <begin position="57"/>
        <end position="78"/>
    </location>
</feature>
<accession>A0ABP5FW92</accession>
<dbReference type="Pfam" id="PF23636">
    <property type="entry name" value="DUF7144"/>
    <property type="match status" value="1"/>
</dbReference>
<name>A0ABP5FW92_9MICO</name>
<reference evidence="4" key="1">
    <citation type="journal article" date="2019" name="Int. J. Syst. Evol. Microbiol.">
        <title>The Global Catalogue of Microorganisms (GCM) 10K type strain sequencing project: providing services to taxonomists for standard genome sequencing and annotation.</title>
        <authorList>
            <consortium name="The Broad Institute Genomics Platform"/>
            <consortium name="The Broad Institute Genome Sequencing Center for Infectious Disease"/>
            <person name="Wu L."/>
            <person name="Ma J."/>
        </authorList>
    </citation>
    <scope>NUCLEOTIDE SEQUENCE [LARGE SCALE GENOMIC DNA]</scope>
    <source>
        <strain evidence="4">JCM 15672</strain>
    </source>
</reference>
<feature type="transmembrane region" description="Helical" evidence="1">
    <location>
        <begin position="12"/>
        <end position="37"/>
    </location>
</feature>
<dbReference type="EMBL" id="BAAAPW010000002">
    <property type="protein sequence ID" value="GAA2033302.1"/>
    <property type="molecule type" value="Genomic_DNA"/>
</dbReference>
<dbReference type="InterPro" id="IPR055568">
    <property type="entry name" value="DUF7144"/>
</dbReference>
<comment type="caution">
    <text evidence="3">The sequence shown here is derived from an EMBL/GenBank/DDBJ whole genome shotgun (WGS) entry which is preliminary data.</text>
</comment>
<dbReference type="RefSeq" id="WP_344371696.1">
    <property type="nucleotide sequence ID" value="NZ_BAAAPW010000002.1"/>
</dbReference>
<evidence type="ECO:0000256" key="1">
    <source>
        <dbReference type="SAM" id="Phobius"/>
    </source>
</evidence>
<protein>
    <submittedName>
        <fullName evidence="3">Membrane protein</fullName>
    </submittedName>
</protein>
<feature type="transmembrane region" description="Helical" evidence="1">
    <location>
        <begin position="83"/>
        <end position="102"/>
    </location>
</feature>
<keyword evidence="1" id="KW-1133">Transmembrane helix</keyword>
<dbReference type="Proteomes" id="UP001501196">
    <property type="component" value="Unassembled WGS sequence"/>
</dbReference>
<evidence type="ECO:0000259" key="2">
    <source>
        <dbReference type="Pfam" id="PF23636"/>
    </source>
</evidence>
<evidence type="ECO:0000313" key="3">
    <source>
        <dbReference type="EMBL" id="GAA2033302.1"/>
    </source>
</evidence>
<proteinExistence type="predicted"/>
<gene>
    <name evidence="3" type="ORF">GCM10009819_16730</name>
</gene>